<comment type="caution">
    <text evidence="2">The sequence shown here is derived from an EMBL/GenBank/DDBJ whole genome shotgun (WGS) entry which is preliminary data.</text>
</comment>
<feature type="region of interest" description="Disordered" evidence="1">
    <location>
        <begin position="1"/>
        <end position="33"/>
    </location>
</feature>
<dbReference type="EMBL" id="JACXVP010000005">
    <property type="protein sequence ID" value="KAG5606063.1"/>
    <property type="molecule type" value="Genomic_DNA"/>
</dbReference>
<accession>A0A9J5Z2C7</accession>
<name>A0A9J5Z2C7_SOLCO</name>
<feature type="compositionally biased region" description="Polar residues" evidence="1">
    <location>
        <begin position="155"/>
        <end position="170"/>
    </location>
</feature>
<evidence type="ECO:0000313" key="2">
    <source>
        <dbReference type="EMBL" id="KAG5606063.1"/>
    </source>
</evidence>
<proteinExistence type="predicted"/>
<protein>
    <submittedName>
        <fullName evidence="2">Uncharacterized protein</fullName>
    </submittedName>
</protein>
<dbReference type="Proteomes" id="UP000824120">
    <property type="component" value="Chromosome 5"/>
</dbReference>
<feature type="region of interest" description="Disordered" evidence="1">
    <location>
        <begin position="105"/>
        <end position="143"/>
    </location>
</feature>
<gene>
    <name evidence="2" type="ORF">H5410_027555</name>
</gene>
<sequence length="179" mass="19240">MAQAGTLSITFDASPTRVRSQTPDSMVAPDSQTPRTQLTAIVAPYLDGMEFPEYEVKFHALTRHALMILPIEAERVRRFVKGLVIPIRLGVSQVVASGVAFQKMKREGKKADHSSDYGGAPPKSRGYSGRGDHSQSSRPIHASIPAFEADYAGHSSSISVHTSQGSSSRTVGRGVHSGH</sequence>
<evidence type="ECO:0000256" key="1">
    <source>
        <dbReference type="SAM" id="MobiDB-lite"/>
    </source>
</evidence>
<evidence type="ECO:0000313" key="3">
    <source>
        <dbReference type="Proteomes" id="UP000824120"/>
    </source>
</evidence>
<reference evidence="2 3" key="1">
    <citation type="submission" date="2020-09" db="EMBL/GenBank/DDBJ databases">
        <title>De no assembly of potato wild relative species, Solanum commersonii.</title>
        <authorList>
            <person name="Cho K."/>
        </authorList>
    </citation>
    <scope>NUCLEOTIDE SEQUENCE [LARGE SCALE GENOMIC DNA]</scope>
    <source>
        <strain evidence="2">LZ3.2</strain>
        <tissue evidence="2">Leaf</tissue>
    </source>
</reference>
<dbReference type="AlphaFoldDB" id="A0A9J5Z2C7"/>
<keyword evidence="3" id="KW-1185">Reference proteome</keyword>
<feature type="region of interest" description="Disordered" evidence="1">
    <location>
        <begin position="155"/>
        <end position="179"/>
    </location>
</feature>
<organism evidence="2 3">
    <name type="scientific">Solanum commersonii</name>
    <name type="common">Commerson's wild potato</name>
    <name type="synonym">Commerson's nightshade</name>
    <dbReference type="NCBI Taxonomy" id="4109"/>
    <lineage>
        <taxon>Eukaryota</taxon>
        <taxon>Viridiplantae</taxon>
        <taxon>Streptophyta</taxon>
        <taxon>Embryophyta</taxon>
        <taxon>Tracheophyta</taxon>
        <taxon>Spermatophyta</taxon>
        <taxon>Magnoliopsida</taxon>
        <taxon>eudicotyledons</taxon>
        <taxon>Gunneridae</taxon>
        <taxon>Pentapetalae</taxon>
        <taxon>asterids</taxon>
        <taxon>lamiids</taxon>
        <taxon>Solanales</taxon>
        <taxon>Solanaceae</taxon>
        <taxon>Solanoideae</taxon>
        <taxon>Solaneae</taxon>
        <taxon>Solanum</taxon>
    </lineage>
</organism>